<dbReference type="EMBL" id="CM004476">
    <property type="protein sequence ID" value="OCT76815.1"/>
    <property type="molecule type" value="Genomic_DNA"/>
</dbReference>
<dbReference type="Proteomes" id="UP000694892">
    <property type="component" value="Chromosome 6L"/>
</dbReference>
<reference evidence="3" key="1">
    <citation type="journal article" date="2016" name="Nature">
        <title>Genome evolution in the allotetraploid frog Xenopus laevis.</title>
        <authorList>
            <person name="Session A.M."/>
            <person name="Uno Y."/>
            <person name="Kwon T."/>
            <person name="Chapman J.A."/>
            <person name="Toyoda A."/>
            <person name="Takahashi S."/>
            <person name="Fukui A."/>
            <person name="Hikosaka A."/>
            <person name="Suzuki A."/>
            <person name="Kondo M."/>
            <person name="van Heeringen S.J."/>
            <person name="Quigley I."/>
            <person name="Heinz S."/>
            <person name="Ogino H."/>
            <person name="Ochi H."/>
            <person name="Hellsten U."/>
            <person name="Lyons J.B."/>
            <person name="Simakov O."/>
            <person name="Putnam N."/>
            <person name="Stites J."/>
            <person name="Kuroki Y."/>
            <person name="Tanaka T."/>
            <person name="Michiue T."/>
            <person name="Watanabe M."/>
            <person name="Bogdanovic O."/>
            <person name="Lister R."/>
            <person name="Georgiou G."/>
            <person name="Paranjpe S.S."/>
            <person name="van Kruijsbergen I."/>
            <person name="Shu S."/>
            <person name="Carlson J."/>
            <person name="Kinoshita T."/>
            <person name="Ohta Y."/>
            <person name="Mawaribuchi S."/>
            <person name="Jenkins J."/>
            <person name="Grimwood J."/>
            <person name="Schmutz J."/>
            <person name="Mitros T."/>
            <person name="Mozaffari S.V."/>
            <person name="Suzuki Y."/>
            <person name="Haramoto Y."/>
            <person name="Yamamoto T.S."/>
            <person name="Takagi C."/>
            <person name="Heald R."/>
            <person name="Miller K."/>
            <person name="Haudenschild C."/>
            <person name="Kitzman J."/>
            <person name="Nakayama T."/>
            <person name="Izutsu Y."/>
            <person name="Robert J."/>
            <person name="Fortriede J."/>
            <person name="Burns K."/>
            <person name="Lotay V."/>
            <person name="Karimi K."/>
            <person name="Yasuoka Y."/>
            <person name="Dichmann D.S."/>
            <person name="Flajnik M.F."/>
            <person name="Houston D.W."/>
            <person name="Shendure J."/>
            <person name="DuPasquier L."/>
            <person name="Vize P.D."/>
            <person name="Zorn A.M."/>
            <person name="Ito M."/>
            <person name="Marcotte E.M."/>
            <person name="Wallingford J.B."/>
            <person name="Ito Y."/>
            <person name="Asashima M."/>
            <person name="Ueno N."/>
            <person name="Matsuda Y."/>
            <person name="Veenstra G.J."/>
            <person name="Fujiyama A."/>
            <person name="Harland R.M."/>
            <person name="Taira M."/>
            <person name="Rokhsar D.S."/>
        </authorList>
    </citation>
    <scope>NUCLEOTIDE SEQUENCE [LARGE SCALE GENOMIC DNA]</scope>
    <source>
        <strain evidence="3">J</strain>
    </source>
</reference>
<feature type="compositionally biased region" description="Basic and acidic residues" evidence="1">
    <location>
        <begin position="105"/>
        <end position="116"/>
    </location>
</feature>
<evidence type="ECO:0000256" key="1">
    <source>
        <dbReference type="SAM" id="MobiDB-lite"/>
    </source>
</evidence>
<protein>
    <submittedName>
        <fullName evidence="2">Uncharacterized protein</fullName>
    </submittedName>
</protein>
<dbReference type="AlphaFoldDB" id="A0A974CQK0"/>
<feature type="region of interest" description="Disordered" evidence="1">
    <location>
        <begin position="166"/>
        <end position="198"/>
    </location>
</feature>
<accession>A0A974CQK0</accession>
<gene>
    <name evidence="2" type="ORF">XELAEV_18032018mg</name>
</gene>
<evidence type="ECO:0000313" key="2">
    <source>
        <dbReference type="EMBL" id="OCT76815.1"/>
    </source>
</evidence>
<evidence type="ECO:0000313" key="3">
    <source>
        <dbReference type="Proteomes" id="UP000694892"/>
    </source>
</evidence>
<name>A0A974CQK0_XENLA</name>
<proteinExistence type="predicted"/>
<feature type="region of interest" description="Disordered" evidence="1">
    <location>
        <begin position="62"/>
        <end position="119"/>
    </location>
</feature>
<organism evidence="2 3">
    <name type="scientific">Xenopus laevis</name>
    <name type="common">African clawed frog</name>
    <dbReference type="NCBI Taxonomy" id="8355"/>
    <lineage>
        <taxon>Eukaryota</taxon>
        <taxon>Metazoa</taxon>
        <taxon>Chordata</taxon>
        <taxon>Craniata</taxon>
        <taxon>Vertebrata</taxon>
        <taxon>Euteleostomi</taxon>
        <taxon>Amphibia</taxon>
        <taxon>Batrachia</taxon>
        <taxon>Anura</taxon>
        <taxon>Pipoidea</taxon>
        <taxon>Pipidae</taxon>
        <taxon>Xenopodinae</taxon>
        <taxon>Xenopus</taxon>
        <taxon>Xenopus</taxon>
    </lineage>
</organism>
<sequence>MSRHCTAIADTNRFDQNAAEQRNISVTSGECLEISRIASGKHVQGVGGVLAVSRYQAALCPKKKKKKNGPAKEDFDEEGDYRSSSEEFYEGHAAAAPAAGIGGRPQEEGRRGERPRVQPGVVDSIMAAMQPMFRWMAQMHFEMYEIRLDIHRGFQDLVAVLAAQPHRPEGSAEGQVPGPSTAPQQWRARGCGRGQGQT</sequence>